<accession>A0ACC6SH98</accession>
<sequence>MVTIMETELKKGIKEAIEKSKKSLMPVLVSEVQKIDHIEPLSFFAVGKENYLGERFFWKDPTDTMFLVGIGVCHQIQSGEVDNRFNQVEDQWNQLLKEAIIIKDEEQKATGPIMFGGFSFDPLKKKTSLWSKYADSLFHVPKYLLSIVEGKTFLTTNIVCTQYDDSSIFEQTIVERQALVSKASKAIKSHASMLVEEQEVVDPEEWKQTVRDLVRDLKNGELKKAVLARELRLIFQDAVLVESVLEQLLQEQKESFTFAFESNGDCFVGASPERLVKKDGNQLFSTCLAGSIARGKTEKEDKQLGDQLLNDAKNLKEHLYVVEMIKEAMEKVCDAVKLPSRPSLMKMRDIQHLYTPVVGFSKDESSVLQVVDFLHPTPALGGLPQRQAVEKIREIENLDRGYYAAPVGWLDYEGNGEFAVAIRSALIQGNEASLFAGCGIVQDSDAESEYVETKIKFRPMLSALGGLKR</sequence>
<evidence type="ECO:0000313" key="2">
    <source>
        <dbReference type="Proteomes" id="UP001439875"/>
    </source>
</evidence>
<name>A0ACC6SH98_9BACI</name>
<gene>
    <name evidence="1" type="ORF">WMO40_21990</name>
</gene>
<dbReference type="EMBL" id="JBBMEW010000033">
    <property type="protein sequence ID" value="MEQ2529345.1"/>
    <property type="molecule type" value="Genomic_DNA"/>
</dbReference>
<dbReference type="EC" id="5.4.4.2" evidence="1"/>
<dbReference type="Proteomes" id="UP001439875">
    <property type="component" value="Unassembled WGS sequence"/>
</dbReference>
<reference evidence="1" key="1">
    <citation type="submission" date="2024-03" db="EMBL/GenBank/DDBJ databases">
        <title>Human intestinal bacterial collection.</title>
        <authorList>
            <person name="Pauvert C."/>
            <person name="Hitch T.C.A."/>
            <person name="Clavel T."/>
        </authorList>
    </citation>
    <scope>NUCLEOTIDE SEQUENCE</scope>
    <source>
        <strain evidence="1">CLA-AA-H227</strain>
    </source>
</reference>
<keyword evidence="1" id="KW-0413">Isomerase</keyword>
<keyword evidence="2" id="KW-1185">Reference proteome</keyword>
<evidence type="ECO:0000313" key="1">
    <source>
        <dbReference type="EMBL" id="MEQ2529345.1"/>
    </source>
</evidence>
<comment type="caution">
    <text evidence="1">The sequence shown here is derived from an EMBL/GenBank/DDBJ whole genome shotgun (WGS) entry which is preliminary data.</text>
</comment>
<protein>
    <submittedName>
        <fullName evidence="1">Isochorismate synthase</fullName>
        <ecNumber evidence="1">5.4.4.2</ecNumber>
    </submittedName>
</protein>
<organism evidence="1 2">
    <name type="scientific">Robertmurraya yapensis</name>
    <name type="common">ex Hitch et al 2024</name>
    <dbReference type="NCBI Taxonomy" id="3133160"/>
    <lineage>
        <taxon>Bacteria</taxon>
        <taxon>Bacillati</taxon>
        <taxon>Bacillota</taxon>
        <taxon>Bacilli</taxon>
        <taxon>Bacillales</taxon>
        <taxon>Bacillaceae</taxon>
        <taxon>Robertmurraya</taxon>
    </lineage>
</organism>
<proteinExistence type="predicted"/>